<organism evidence="2">
    <name type="scientific">Arion vulgaris</name>
    <dbReference type="NCBI Taxonomy" id="1028688"/>
    <lineage>
        <taxon>Eukaryota</taxon>
        <taxon>Metazoa</taxon>
        <taxon>Spiralia</taxon>
        <taxon>Lophotrochozoa</taxon>
        <taxon>Mollusca</taxon>
        <taxon>Gastropoda</taxon>
        <taxon>Heterobranchia</taxon>
        <taxon>Euthyneura</taxon>
        <taxon>Panpulmonata</taxon>
        <taxon>Eupulmonata</taxon>
        <taxon>Stylommatophora</taxon>
        <taxon>Helicina</taxon>
        <taxon>Arionoidea</taxon>
        <taxon>Arionidae</taxon>
        <taxon>Arion</taxon>
    </lineage>
</organism>
<feature type="region of interest" description="Disordered" evidence="1">
    <location>
        <begin position="71"/>
        <end position="93"/>
    </location>
</feature>
<accession>A0A0B6YKX0</accession>
<evidence type="ECO:0000313" key="2">
    <source>
        <dbReference type="EMBL" id="CEK56844.1"/>
    </source>
</evidence>
<evidence type="ECO:0000256" key="1">
    <source>
        <dbReference type="SAM" id="MobiDB-lite"/>
    </source>
</evidence>
<proteinExistence type="predicted"/>
<reference evidence="2" key="1">
    <citation type="submission" date="2014-12" db="EMBL/GenBank/DDBJ databases">
        <title>Insight into the proteome of Arion vulgaris.</title>
        <authorList>
            <person name="Aradska J."/>
            <person name="Bulat T."/>
            <person name="Smidak R."/>
            <person name="Sarate P."/>
            <person name="Gangsoo J."/>
            <person name="Sialana F."/>
            <person name="Bilban M."/>
            <person name="Lubec G."/>
        </authorList>
    </citation>
    <scope>NUCLEOTIDE SEQUENCE</scope>
    <source>
        <tissue evidence="2">Skin</tissue>
    </source>
</reference>
<feature type="non-terminal residue" evidence="2">
    <location>
        <position position="1"/>
    </location>
</feature>
<feature type="region of interest" description="Disordered" evidence="1">
    <location>
        <begin position="29"/>
        <end position="53"/>
    </location>
</feature>
<protein>
    <submittedName>
        <fullName evidence="2">Uncharacterized protein</fullName>
    </submittedName>
</protein>
<sequence>NSAPITVTPSGDIEQLPIKLDAVYVDSENTNSSSNNVIQPPHSTEETSSTQNISGVRAFWSHKIRTTEEKLKQRLEQKSSDQKYPVKDYNAET</sequence>
<dbReference type="EMBL" id="HACG01009979">
    <property type="protein sequence ID" value="CEK56844.1"/>
    <property type="molecule type" value="Transcribed_RNA"/>
</dbReference>
<gene>
    <name evidence="2" type="primary">ORF28659</name>
</gene>
<dbReference type="AlphaFoldDB" id="A0A0B6YKX0"/>
<name>A0A0B6YKX0_9EUPU</name>
<feature type="non-terminal residue" evidence="2">
    <location>
        <position position="93"/>
    </location>
</feature>